<sequence>MQKLLDPEPIEHPLPIYRRPIPHPAAKEHKRTASEIFTETKALLASYESFQKKIREAIQISMERPERVVVQGPAQPTVHKPIRASVLKSTPISPQEVVRLSPPKEVDKESNKVIDNVSDKVSVQDSAETSQQSTVSSKSYDEPGIFTSMWYRIIGLCCCISTIENEITYTTDE</sequence>
<gene>
    <name evidence="2" type="ORF">ECANGB1_1213</name>
</gene>
<comment type="caution">
    <text evidence="2">The sequence shown here is derived from an EMBL/GenBank/DDBJ whole genome shotgun (WGS) entry which is preliminary data.</text>
</comment>
<protein>
    <submittedName>
        <fullName evidence="2">Uncharacterized protein</fullName>
    </submittedName>
</protein>
<feature type="region of interest" description="Disordered" evidence="1">
    <location>
        <begin position="119"/>
        <end position="139"/>
    </location>
</feature>
<dbReference type="VEuPathDB" id="MicrosporidiaDB:ECANGB1_1213"/>
<feature type="compositionally biased region" description="Polar residues" evidence="1">
    <location>
        <begin position="119"/>
        <end position="138"/>
    </location>
</feature>
<proteinExistence type="predicted"/>
<dbReference type="Proteomes" id="UP000192639">
    <property type="component" value="Unassembled WGS sequence"/>
</dbReference>
<name>A0A1Y1S6I0_9MICR</name>
<organism evidence="2 3">
    <name type="scientific">Enterospora canceri</name>
    <dbReference type="NCBI Taxonomy" id="1081671"/>
    <lineage>
        <taxon>Eukaryota</taxon>
        <taxon>Fungi</taxon>
        <taxon>Fungi incertae sedis</taxon>
        <taxon>Microsporidia</taxon>
        <taxon>Enterocytozoonidae</taxon>
        <taxon>Enterospora</taxon>
    </lineage>
</organism>
<dbReference type="AlphaFoldDB" id="A0A1Y1S6I0"/>
<reference evidence="2 3" key="1">
    <citation type="journal article" date="2017" name="Environ. Microbiol.">
        <title>Decay of the glycolytic pathway and adaptation to intranuclear parasitism within Enterocytozoonidae microsporidia.</title>
        <authorList>
            <person name="Wiredu Boakye D."/>
            <person name="Jaroenlak P."/>
            <person name="Prachumwat A."/>
            <person name="Williams T.A."/>
            <person name="Bateman K.S."/>
            <person name="Itsathitphaisarn O."/>
            <person name="Sritunyalucksana K."/>
            <person name="Paszkiewicz K.H."/>
            <person name="Moore K.A."/>
            <person name="Stentiford G.D."/>
            <person name="Williams B.A."/>
        </authorList>
    </citation>
    <scope>NUCLEOTIDE SEQUENCE [LARGE SCALE GENOMIC DNA]</scope>
    <source>
        <strain evidence="2 3">GB1</strain>
    </source>
</reference>
<evidence type="ECO:0000313" key="2">
    <source>
        <dbReference type="EMBL" id="ORD94028.1"/>
    </source>
</evidence>
<evidence type="ECO:0000313" key="3">
    <source>
        <dbReference type="Proteomes" id="UP000192639"/>
    </source>
</evidence>
<dbReference type="EMBL" id="LWDP01000034">
    <property type="protein sequence ID" value="ORD94028.1"/>
    <property type="molecule type" value="Genomic_DNA"/>
</dbReference>
<keyword evidence="3" id="KW-1185">Reference proteome</keyword>
<evidence type="ECO:0000256" key="1">
    <source>
        <dbReference type="SAM" id="MobiDB-lite"/>
    </source>
</evidence>
<accession>A0A1Y1S6I0</accession>